<proteinExistence type="predicted"/>
<dbReference type="HOGENOM" id="CLU_098406_0_0_1"/>
<dbReference type="EMBL" id="DS268494">
    <property type="protein sequence ID" value="EFP11857.1"/>
    <property type="molecule type" value="Genomic_DNA"/>
</dbReference>
<gene>
    <name evidence="2" type="ORF">CRE_29360</name>
</gene>
<dbReference type="Proteomes" id="UP000008281">
    <property type="component" value="Unassembled WGS sequence"/>
</dbReference>
<evidence type="ECO:0000313" key="3">
    <source>
        <dbReference type="Proteomes" id="UP000008281"/>
    </source>
</evidence>
<sequence length="205" mass="24004">MSTTLFLWFFSTTYFYTEISGSHYPLKTPIFIDPELDKISYDLISTEEHEKLTGNVFKHRMADFISRILLEEAQTIIGLSELRSVLGFAPSEVWKKRQPPSEEEVDAAPTVEAYYMLKEPISKYQISRQDEFLPELIPPAITFLEDRFPGIRRVYRRDLEEKFRSLGGKIDKNGVDDMIHEFRKIQSRVMHGNSYYFSYQSAYAS</sequence>
<name>E3MY24_CAERE</name>
<dbReference type="AlphaFoldDB" id="E3MY24"/>
<dbReference type="InParanoid" id="E3MY24"/>
<accession>E3MY24</accession>
<keyword evidence="3" id="KW-1185">Reference proteome</keyword>
<organism evidence="3">
    <name type="scientific">Caenorhabditis remanei</name>
    <name type="common">Caenorhabditis vulgaris</name>
    <dbReference type="NCBI Taxonomy" id="31234"/>
    <lineage>
        <taxon>Eukaryota</taxon>
        <taxon>Metazoa</taxon>
        <taxon>Ecdysozoa</taxon>
        <taxon>Nematoda</taxon>
        <taxon>Chromadorea</taxon>
        <taxon>Rhabditida</taxon>
        <taxon>Rhabditina</taxon>
        <taxon>Rhabditomorpha</taxon>
        <taxon>Rhabditoidea</taxon>
        <taxon>Rhabditidae</taxon>
        <taxon>Peloderinae</taxon>
        <taxon>Caenorhabditis</taxon>
    </lineage>
</organism>
<reference evidence="2" key="1">
    <citation type="submission" date="2007-07" db="EMBL/GenBank/DDBJ databases">
        <title>PCAP assembly of the Caenorhabditis remanei genome.</title>
        <authorList>
            <consortium name="The Caenorhabditis remanei Sequencing Consortium"/>
            <person name="Wilson R.K."/>
        </authorList>
    </citation>
    <scope>NUCLEOTIDE SEQUENCE [LARGE SCALE GENOMIC DNA]</scope>
    <source>
        <strain evidence="2">PB4641</strain>
    </source>
</reference>
<dbReference type="eggNOG" id="ENOG502TI85">
    <property type="taxonomic scope" value="Eukaryota"/>
</dbReference>
<feature type="chain" id="PRO_5003177648" evidence="1">
    <location>
        <begin position="22"/>
        <end position="205"/>
    </location>
</feature>
<keyword evidence="1" id="KW-0732">Signal</keyword>
<dbReference type="OrthoDB" id="5907426at2759"/>
<protein>
    <submittedName>
        <fullName evidence="2">Uncharacterized protein</fullName>
    </submittedName>
</protein>
<evidence type="ECO:0000256" key="1">
    <source>
        <dbReference type="SAM" id="SignalP"/>
    </source>
</evidence>
<evidence type="ECO:0000313" key="2">
    <source>
        <dbReference type="EMBL" id="EFP11857.1"/>
    </source>
</evidence>
<feature type="signal peptide" evidence="1">
    <location>
        <begin position="1"/>
        <end position="21"/>
    </location>
</feature>